<dbReference type="Gene3D" id="1.10.640.10">
    <property type="entry name" value="Haem peroxidase domain superfamily, animal type"/>
    <property type="match status" value="1"/>
</dbReference>
<keyword evidence="3" id="KW-0325">Glycoprotein</keyword>
<evidence type="ECO:0000313" key="5">
    <source>
        <dbReference type="Proteomes" id="UP000609879"/>
    </source>
</evidence>
<name>A0ABQ3YB18_9ACTN</name>
<organism evidence="4 5">
    <name type="scientific">Paractinoplanes deccanensis</name>
    <dbReference type="NCBI Taxonomy" id="113561"/>
    <lineage>
        <taxon>Bacteria</taxon>
        <taxon>Bacillati</taxon>
        <taxon>Actinomycetota</taxon>
        <taxon>Actinomycetes</taxon>
        <taxon>Micromonosporales</taxon>
        <taxon>Micromonosporaceae</taxon>
        <taxon>Paractinoplanes</taxon>
    </lineage>
</organism>
<protein>
    <submittedName>
        <fullName evidence="4">Myeloperoxidase</fullName>
    </submittedName>
</protein>
<dbReference type="EMBL" id="BOMI01000115">
    <property type="protein sequence ID" value="GID77156.1"/>
    <property type="molecule type" value="Genomic_DNA"/>
</dbReference>
<accession>A0ABQ3YB18</accession>
<evidence type="ECO:0000313" key="4">
    <source>
        <dbReference type="EMBL" id="GID77156.1"/>
    </source>
</evidence>
<keyword evidence="5" id="KW-1185">Reference proteome</keyword>
<comment type="caution">
    <text evidence="4">The sequence shown here is derived from an EMBL/GenBank/DDBJ whole genome shotgun (WGS) entry which is preliminary data.</text>
</comment>
<dbReference type="PANTHER" id="PTHR11475:SF4">
    <property type="entry name" value="CHORION PEROXIDASE"/>
    <property type="match status" value="1"/>
</dbReference>
<dbReference type="Pfam" id="PF03098">
    <property type="entry name" value="An_peroxidase"/>
    <property type="match status" value="1"/>
</dbReference>
<gene>
    <name evidence="4" type="ORF">Ade02nite_57970</name>
</gene>
<comment type="subcellular location">
    <subcellularLocation>
        <location evidence="1">Secreted</location>
    </subcellularLocation>
</comment>
<dbReference type="PRINTS" id="PR00457">
    <property type="entry name" value="ANPEROXIDASE"/>
</dbReference>
<dbReference type="PROSITE" id="PS50292">
    <property type="entry name" value="PEROXIDASE_3"/>
    <property type="match status" value="1"/>
</dbReference>
<dbReference type="Proteomes" id="UP000609879">
    <property type="component" value="Unassembled WGS sequence"/>
</dbReference>
<proteinExistence type="predicted"/>
<evidence type="ECO:0000256" key="2">
    <source>
        <dbReference type="ARBA" id="ARBA00022525"/>
    </source>
</evidence>
<evidence type="ECO:0000256" key="3">
    <source>
        <dbReference type="ARBA" id="ARBA00023180"/>
    </source>
</evidence>
<dbReference type="InterPro" id="IPR037120">
    <property type="entry name" value="Haem_peroxidase_sf_animal"/>
</dbReference>
<dbReference type="InterPro" id="IPR010255">
    <property type="entry name" value="Haem_peroxidase_sf"/>
</dbReference>
<evidence type="ECO:0000256" key="1">
    <source>
        <dbReference type="ARBA" id="ARBA00004613"/>
    </source>
</evidence>
<dbReference type="InterPro" id="IPR019791">
    <property type="entry name" value="Haem_peroxidase_animal"/>
</dbReference>
<dbReference type="RefSeq" id="WP_203770835.1">
    <property type="nucleotide sequence ID" value="NZ_BAAABO010000002.1"/>
</dbReference>
<dbReference type="PANTHER" id="PTHR11475">
    <property type="entry name" value="OXIDASE/PEROXIDASE"/>
    <property type="match status" value="1"/>
</dbReference>
<reference evidence="4 5" key="1">
    <citation type="submission" date="2021-01" db="EMBL/GenBank/DDBJ databases">
        <title>Whole genome shotgun sequence of Actinoplanes deccanensis NBRC 13994.</title>
        <authorList>
            <person name="Komaki H."/>
            <person name="Tamura T."/>
        </authorList>
    </citation>
    <scope>NUCLEOTIDE SEQUENCE [LARGE SCALE GENOMIC DNA]</scope>
    <source>
        <strain evidence="4 5">NBRC 13994</strain>
    </source>
</reference>
<dbReference type="SUPFAM" id="SSF48113">
    <property type="entry name" value="Heme-dependent peroxidases"/>
    <property type="match status" value="1"/>
</dbReference>
<sequence length="439" mass="47343">MTLPTRDHCLSLVRAVDRPTGAARYGRMFPGLEPLGGDPKLLMRAGDTGGICDAAPLLDRLNAGGDDATEAAGWPFFGQLIAHDITADRSPLAGGVDPEALKNARAPKLNLEMLYSDGPVGSPYLFDVNDPAKFLVDGGDVPRNSQGVALIGDPRNDVHRFALTLHVALLHAHNRIVDRLRDGGAPETDVYERSRITLTWHYQWIVVHDFLPRLVGAAMVDDVLANGGRWFAPEPGRGYIPLEFADAAFRYGHGQIRHTYRLVEGGPEVPLFPDLVGFGPLGAGRRIDLAQIFDVPGRPPAQRAKRLDGRLASSLIGLPVQVTGAVDTEAYHSLAVRDLLRGESTGLPSGEAVARELGVEPPALDGWPHGTPLWFYILKESELLGGGDRLGPVGGRIVAEVLIGLLRADPASYLSLEPDWQPVLPAREGSFTLTDLIVR</sequence>
<keyword evidence="2" id="KW-0964">Secreted</keyword>